<evidence type="ECO:0000313" key="4">
    <source>
        <dbReference type="Proteomes" id="UP000186104"/>
    </source>
</evidence>
<dbReference type="KEGG" id="dtm:BJL86_1321"/>
<dbReference type="InterPro" id="IPR036388">
    <property type="entry name" value="WH-like_DNA-bd_sf"/>
</dbReference>
<dbReference type="Proteomes" id="UP000186104">
    <property type="component" value="Chromosome"/>
</dbReference>
<dbReference type="Pfam" id="PF10400">
    <property type="entry name" value="Vir_act_alpha_C"/>
    <property type="match status" value="1"/>
</dbReference>
<accession>A0A173LJM9</accession>
<dbReference type="InterPro" id="IPR005149">
    <property type="entry name" value="Tscrpt_reg_PadR_N"/>
</dbReference>
<dbReference type="Gene3D" id="1.10.10.10">
    <property type="entry name" value="Winged helix-like DNA-binding domain superfamily/Winged helix DNA-binding domain"/>
    <property type="match status" value="1"/>
</dbReference>
<proteinExistence type="predicted"/>
<sequence length="196" mass="22098">MDSARRNVLPMALEHAILVSLAERAGTGYELGRQFSTSIGHFWSATHQQIYRTLGRLAEDGLVDCESVTQDGRPDKKVYSLSAAGQEFLREWVVTPTPIQTLRDDLGVKIRAAEHADLPRLIAEIEHHRELHRSRLELFHTFAAEQFPPETTRTGRKLHQYLVLRGGIGVETFFVDWCTEVIDALEGELLDPAPAE</sequence>
<reference evidence="3 4" key="1">
    <citation type="submission" date="2016-06" db="EMBL/GenBank/DDBJ databases">
        <title>Complete genome sequence of a saline-alkali tolerant type strain Dietzia timorensis ID05-A0528T.</title>
        <authorList>
            <person name="Wu X."/>
        </authorList>
    </citation>
    <scope>NUCLEOTIDE SEQUENCE [LARGE SCALE GENOMIC DNA]</scope>
    <source>
        <strain evidence="3 4">ID05-A0528</strain>
    </source>
</reference>
<evidence type="ECO:0000259" key="2">
    <source>
        <dbReference type="Pfam" id="PF10400"/>
    </source>
</evidence>
<dbReference type="STRING" id="499555.BJL86_1321"/>
<dbReference type="EMBL" id="CP015961">
    <property type="protein sequence ID" value="ANI92103.1"/>
    <property type="molecule type" value="Genomic_DNA"/>
</dbReference>
<organism evidence="3 4">
    <name type="scientific">Dietzia timorensis</name>
    <dbReference type="NCBI Taxonomy" id="499555"/>
    <lineage>
        <taxon>Bacteria</taxon>
        <taxon>Bacillati</taxon>
        <taxon>Actinomycetota</taxon>
        <taxon>Actinomycetes</taxon>
        <taxon>Mycobacteriales</taxon>
        <taxon>Dietziaceae</taxon>
        <taxon>Dietzia</taxon>
    </lineage>
</organism>
<feature type="domain" description="Transcription regulator PadR N-terminal" evidence="1">
    <location>
        <begin position="17"/>
        <end position="91"/>
    </location>
</feature>
<dbReference type="Gene3D" id="6.10.140.190">
    <property type="match status" value="1"/>
</dbReference>
<evidence type="ECO:0000313" key="3">
    <source>
        <dbReference type="EMBL" id="ANI92103.1"/>
    </source>
</evidence>
<name>A0A173LJM9_9ACTN</name>
<dbReference type="Pfam" id="PF03551">
    <property type="entry name" value="PadR"/>
    <property type="match status" value="1"/>
</dbReference>
<gene>
    <name evidence="3" type="ORF">BJL86_1321</name>
</gene>
<dbReference type="PANTHER" id="PTHR43252">
    <property type="entry name" value="TRANSCRIPTIONAL REGULATOR YQJI"/>
    <property type="match status" value="1"/>
</dbReference>
<dbReference type="InterPro" id="IPR018309">
    <property type="entry name" value="Tscrpt_reg_PadR_C"/>
</dbReference>
<protein>
    <submittedName>
        <fullName evidence="3">Negative transcription regulator PadR</fullName>
    </submittedName>
</protein>
<dbReference type="PANTHER" id="PTHR43252:SF4">
    <property type="entry name" value="TRANSCRIPTIONAL REGULATORY PROTEIN"/>
    <property type="match status" value="1"/>
</dbReference>
<dbReference type="AlphaFoldDB" id="A0A173LJM9"/>
<feature type="domain" description="Transcription regulator PadR C-terminal" evidence="2">
    <location>
        <begin position="102"/>
        <end position="186"/>
    </location>
</feature>
<evidence type="ECO:0000259" key="1">
    <source>
        <dbReference type="Pfam" id="PF03551"/>
    </source>
</evidence>
<dbReference type="SUPFAM" id="SSF46785">
    <property type="entry name" value="Winged helix' DNA-binding domain"/>
    <property type="match status" value="1"/>
</dbReference>
<dbReference type="InterPro" id="IPR036390">
    <property type="entry name" value="WH_DNA-bd_sf"/>
</dbReference>
<keyword evidence="4" id="KW-1185">Reference proteome</keyword>